<keyword evidence="1" id="KW-0472">Membrane</keyword>
<proteinExistence type="predicted"/>
<evidence type="ECO:0008006" key="4">
    <source>
        <dbReference type="Google" id="ProtNLM"/>
    </source>
</evidence>
<name>A0ABU3PW90_9ACTN</name>
<evidence type="ECO:0000256" key="1">
    <source>
        <dbReference type="SAM" id="Phobius"/>
    </source>
</evidence>
<organism evidence="2 3">
    <name type="scientific">Nocardioides imazamoxiresistens</name>
    <dbReference type="NCBI Taxonomy" id="3231893"/>
    <lineage>
        <taxon>Bacteria</taxon>
        <taxon>Bacillati</taxon>
        <taxon>Actinomycetota</taxon>
        <taxon>Actinomycetes</taxon>
        <taxon>Propionibacteriales</taxon>
        <taxon>Nocardioidaceae</taxon>
        <taxon>Nocardioides</taxon>
    </lineage>
</organism>
<accession>A0ABU3PW90</accession>
<keyword evidence="1" id="KW-1133">Transmembrane helix</keyword>
<protein>
    <recommendedName>
        <fullName evidence="4">Alkaline shock response membrane anchor protein AmaP</fullName>
    </recommendedName>
</protein>
<dbReference type="RefSeq" id="WP_315732995.1">
    <property type="nucleotide sequence ID" value="NZ_JAVYII010000004.1"/>
</dbReference>
<dbReference type="Proteomes" id="UP001268542">
    <property type="component" value="Unassembled WGS sequence"/>
</dbReference>
<gene>
    <name evidence="2" type="ORF">RDV89_10515</name>
</gene>
<keyword evidence="3" id="KW-1185">Reference proteome</keyword>
<reference evidence="2 3" key="1">
    <citation type="submission" date="2023-08" db="EMBL/GenBank/DDBJ databases">
        <title>Nocardioides seae sp. nov., a bacterium isolated from a soil.</title>
        <authorList>
            <person name="Wang X."/>
        </authorList>
    </citation>
    <scope>NUCLEOTIDE SEQUENCE [LARGE SCALE GENOMIC DNA]</scope>
    <source>
        <strain evidence="2 3">YZH12</strain>
    </source>
</reference>
<keyword evidence="1" id="KW-0812">Transmembrane</keyword>
<dbReference type="EMBL" id="JAVYII010000004">
    <property type="protein sequence ID" value="MDT9593500.1"/>
    <property type="molecule type" value="Genomic_DNA"/>
</dbReference>
<sequence>MTPRVRVVDRLLTALLGAALVALALLVLDWRFGVVGSYADSLTTSSADSVLGTTWWPWALAAGTVVLGLLGLVWLLAHLRRPGPSDQRLDASDPTGRLTADLGSVASATASRFATLAPVTGARGTTERRGRHSVLVVHGHVDPAAAPSTLVEAAETCAAEVAGAFPDDDVRLRVLLDAPRRRRLGRRTDRVRVR</sequence>
<comment type="caution">
    <text evidence="2">The sequence shown here is derived from an EMBL/GenBank/DDBJ whole genome shotgun (WGS) entry which is preliminary data.</text>
</comment>
<evidence type="ECO:0000313" key="2">
    <source>
        <dbReference type="EMBL" id="MDT9593500.1"/>
    </source>
</evidence>
<feature type="transmembrane region" description="Helical" evidence="1">
    <location>
        <begin position="55"/>
        <end position="77"/>
    </location>
</feature>
<evidence type="ECO:0000313" key="3">
    <source>
        <dbReference type="Proteomes" id="UP001268542"/>
    </source>
</evidence>